<dbReference type="Proteomes" id="UP000534286">
    <property type="component" value="Unassembled WGS sequence"/>
</dbReference>
<evidence type="ECO:0000313" key="2">
    <source>
        <dbReference type="Proteomes" id="UP000534286"/>
    </source>
</evidence>
<keyword evidence="2" id="KW-1185">Reference proteome</keyword>
<proteinExistence type="predicted"/>
<reference evidence="1 2" key="1">
    <citation type="submission" date="2020-08" db="EMBL/GenBank/DDBJ databases">
        <title>Sequencing the genomes of 1000 actinobacteria strains.</title>
        <authorList>
            <person name="Klenk H.-P."/>
        </authorList>
    </citation>
    <scope>NUCLEOTIDE SEQUENCE [LARGE SCALE GENOMIC DNA]</scope>
    <source>
        <strain evidence="1 2">DSM 43023</strain>
    </source>
</reference>
<sequence length="111" mass="11669">MSSGFEIDPESMNQDASRMRVHGEDYAAAVQRLRERGPGGACWGDTGLIGTFAGAYAECSRVGVEALTGLHTVIGTTGGCMASTAGSLHGTETLIQQDVQKLHGGSDRRWV</sequence>
<dbReference type="RefSeq" id="WP_184754078.1">
    <property type="nucleotide sequence ID" value="NZ_BAABEK010000026.1"/>
</dbReference>
<comment type="caution">
    <text evidence="1">The sequence shown here is derived from an EMBL/GenBank/DDBJ whole genome shotgun (WGS) entry which is preliminary data.</text>
</comment>
<accession>A0A7W7W968</accession>
<dbReference type="EMBL" id="JACHJU010000001">
    <property type="protein sequence ID" value="MBB4937755.1"/>
    <property type="molecule type" value="Genomic_DNA"/>
</dbReference>
<organism evidence="1 2">
    <name type="scientific">Streptosporangium album</name>
    <dbReference type="NCBI Taxonomy" id="47479"/>
    <lineage>
        <taxon>Bacteria</taxon>
        <taxon>Bacillati</taxon>
        <taxon>Actinomycetota</taxon>
        <taxon>Actinomycetes</taxon>
        <taxon>Streptosporangiales</taxon>
        <taxon>Streptosporangiaceae</taxon>
        <taxon>Streptosporangium</taxon>
    </lineage>
</organism>
<name>A0A7W7W968_9ACTN</name>
<protein>
    <submittedName>
        <fullName evidence="1">Acetoin utilization deacetylase AcuC-like enzyme</fullName>
    </submittedName>
</protein>
<dbReference type="AlphaFoldDB" id="A0A7W7W968"/>
<evidence type="ECO:0000313" key="1">
    <source>
        <dbReference type="EMBL" id="MBB4937755.1"/>
    </source>
</evidence>
<gene>
    <name evidence="1" type="ORF">FHR32_002060</name>
</gene>